<evidence type="ECO:0000256" key="1">
    <source>
        <dbReference type="SAM" id="SignalP"/>
    </source>
</evidence>
<dbReference type="Gene3D" id="2.60.120.260">
    <property type="entry name" value="Galactose-binding domain-like"/>
    <property type="match status" value="1"/>
</dbReference>
<dbReference type="EMBL" id="CP013020">
    <property type="protein sequence ID" value="ALK86331.1"/>
    <property type="molecule type" value="Genomic_DNA"/>
</dbReference>
<evidence type="ECO:0000313" key="2">
    <source>
        <dbReference type="EMBL" id="ALK86331.1"/>
    </source>
</evidence>
<proteinExistence type="predicted"/>
<dbReference type="AlphaFoldDB" id="A0A0P0M5G5"/>
<name>A0A0P0M5G5_PHOVU</name>
<organism evidence="2 3">
    <name type="scientific">Phocaeicola vulgatus</name>
    <name type="common">Bacteroides vulgatus</name>
    <dbReference type="NCBI Taxonomy" id="821"/>
    <lineage>
        <taxon>Bacteria</taxon>
        <taxon>Pseudomonadati</taxon>
        <taxon>Bacteroidota</taxon>
        <taxon>Bacteroidia</taxon>
        <taxon>Bacteroidales</taxon>
        <taxon>Bacteroidaceae</taxon>
        <taxon>Phocaeicola</taxon>
    </lineage>
</organism>
<accession>A0A0P0M5G5</accession>
<evidence type="ECO:0008006" key="4">
    <source>
        <dbReference type="Google" id="ProtNLM"/>
    </source>
</evidence>
<keyword evidence="1" id="KW-0732">Signal</keyword>
<feature type="chain" id="PRO_5006050629" description="F5/8 type C domain" evidence="1">
    <location>
        <begin position="25"/>
        <end position="638"/>
    </location>
</feature>
<protein>
    <recommendedName>
        <fullName evidence="4">F5/8 type C domain</fullName>
    </recommendedName>
</protein>
<reference evidence="2 3" key="2">
    <citation type="journal article" date="2016" name="Genome Biol. Evol.">
        <title>Extensive mobilome-driven genome diversification in mouse gut-associated Bacteroides vulgatus mpk.</title>
        <authorList>
            <person name="Lange A."/>
            <person name="Beier S."/>
            <person name="Steimle A."/>
            <person name="Autenrieth I.B."/>
            <person name="Huson D.H."/>
            <person name="Frick J.S."/>
        </authorList>
    </citation>
    <scope>NUCLEOTIDE SEQUENCE [LARGE SCALE GENOMIC DNA]</scope>
    <source>
        <strain evidence="3">mpk</strain>
    </source>
</reference>
<dbReference type="PATRIC" id="fig|821.40.peg.4532"/>
<dbReference type="SUPFAM" id="SSF54001">
    <property type="entry name" value="Cysteine proteinases"/>
    <property type="match status" value="1"/>
</dbReference>
<dbReference type="Proteomes" id="UP000061587">
    <property type="component" value="Chromosome"/>
</dbReference>
<reference evidence="3" key="1">
    <citation type="submission" date="2015-10" db="EMBL/GenBank/DDBJ databases">
        <title>Extensive mobilome-driven genome diversification in gut-associated Bacteroides vulgatus mpk.</title>
        <authorList>
            <person name="Beier S."/>
            <person name="Lange A."/>
            <person name="Huson D.H."/>
            <person name="Frick J.-S."/>
            <person name="Autenrieth I.B."/>
        </authorList>
    </citation>
    <scope>NUCLEOTIDE SEQUENCE [LARGE SCALE GENOMIC DNA]</scope>
    <source>
        <strain evidence="3">mpk</strain>
    </source>
</reference>
<gene>
    <name evidence="2" type="ORF">BvMPK_3771</name>
</gene>
<feature type="signal peptide" evidence="1">
    <location>
        <begin position="1"/>
        <end position="24"/>
    </location>
</feature>
<dbReference type="PANTHER" id="PTHR35532">
    <property type="entry name" value="SIMILAR TO POLYHYDROXYALKANOATE DEPOLYMERASE"/>
    <property type="match status" value="1"/>
</dbReference>
<dbReference type="InterPro" id="IPR038765">
    <property type="entry name" value="Papain-like_cys_pep_sf"/>
</dbReference>
<evidence type="ECO:0000313" key="3">
    <source>
        <dbReference type="Proteomes" id="UP000061587"/>
    </source>
</evidence>
<dbReference type="PANTHER" id="PTHR35532:SF5">
    <property type="entry name" value="CARBOHYDRATE-BINDING DOMAIN-CONTAINING PROTEIN"/>
    <property type="match status" value="1"/>
</dbReference>
<sequence>MNNIMFLARLLVLFSLVCISCAHSSFEQKQLKHALDFATSNRLELEILLQHYTYDSLKLEAAKFLIRNMPHCYSYQQGGEMDSVKRVRTYYSPFGQIDQTYARRWGHYTYRNLPKIYDAHIITAEYLIDNIDRAFDNWQKRPWNRSLSFEDFCEYLLPYRIGDEPLEEWRELYEKKYGYLLDSIYKGSDVVEAANLVSRHLQEPVFIYCEDFELPHIGPRYLFSHRYGSCVDAADIVTYAFRAVGIPCMEDTDARGGHVWNVVRDTTGRDVPIWYIASEAVRGSRDTGGYKRGKVYRPMYGFQEEKAAHLGDDWKSMPLLFYHPYMKDVSYAYYPDTLRILTGIPDDEVCYLAHFHEAHWWSCACARSASGKMEIPNLESELVYLPMKYTKGNYYPSGFPFWFAGGEINTFLPDWEKTVKVRLYRKYPVYGWLRSFMGHVVGGTFEGSMTKNFEDGKTLYEIADTPVIARNRIFLNKSVKCRYIRYKADNDKCAELAEMTFYANGKAVSPIAVWGSPTEKGNMHVLAKHVADGDPLSYYLSLDKGGEVVVDLGRVAVIDCLEYMPRNDDNFISPGDIYELFCHAGTEGWKSLGKQRADTTCLDWIVPDNALFWLRDLTRGREEHIFFMQNRRQKFPTF</sequence>